<feature type="transmembrane region" description="Helical" evidence="2">
    <location>
        <begin position="208"/>
        <end position="229"/>
    </location>
</feature>
<accession>A0A423VPM5</accession>
<protein>
    <submittedName>
        <fullName evidence="3">Uncharacterized protein</fullName>
    </submittedName>
</protein>
<feature type="region of interest" description="Disordered" evidence="1">
    <location>
        <begin position="924"/>
        <end position="1006"/>
    </location>
</feature>
<feature type="transmembrane region" description="Helical" evidence="2">
    <location>
        <begin position="686"/>
        <end position="707"/>
    </location>
</feature>
<comment type="caution">
    <text evidence="3">The sequence shown here is derived from an EMBL/GenBank/DDBJ whole genome shotgun (WGS) entry which is preliminary data.</text>
</comment>
<evidence type="ECO:0000313" key="3">
    <source>
        <dbReference type="EMBL" id="ROV92965.1"/>
    </source>
</evidence>
<proteinExistence type="predicted"/>
<keyword evidence="2" id="KW-1133">Transmembrane helix</keyword>
<reference evidence="3 4" key="1">
    <citation type="submission" date="2015-09" db="EMBL/GenBank/DDBJ databases">
        <title>Host preference determinants of Valsa canker pathogens revealed by comparative genomics.</title>
        <authorList>
            <person name="Yin Z."/>
            <person name="Huang L."/>
        </authorList>
    </citation>
    <scope>NUCLEOTIDE SEQUENCE [LARGE SCALE GENOMIC DNA]</scope>
    <source>
        <strain evidence="3 4">03-1</strain>
    </source>
</reference>
<feature type="region of interest" description="Disordered" evidence="1">
    <location>
        <begin position="812"/>
        <end position="875"/>
    </location>
</feature>
<feature type="compositionally biased region" description="Polar residues" evidence="1">
    <location>
        <begin position="846"/>
        <end position="855"/>
    </location>
</feature>
<sequence>MELHLRPRQRRLGRQYHLDFPPSILLCLPTGLNLRSLVVLCIHTVLHLPSIPVAEPSHGHYGQQQSPESQEALLRYLGRDWPGEDHHALQSGNDQDHPDRHRNRRHWSVITLQHSSYFPLTWYGTNYASNHGEYTPDNIAWVPRWTRGTNILESIAAALALPVVSSLLNHAAVALVQRTKDTQKLNARELLALADECWMRLSGDRRTWLATAGSSLIVLGILVPLLQIATLSVEEARVATCNDVPFPVNSAQVCKRVTHLKYSVGGYDPEPADMAVAPGNLVARKVGNHLPTLSNMDSQNHLWPILPNMGENWAMDVGNTFYYYQKISIQSIPFYVAAFPPGFNTGVLREHAIRFNSSVSCETVPRSSYPDICPGDRPLAGEFSNDETRNRYCVEGDYTAVPWTIDRNRQDIVEDLWVDNYIPYGSTIPLLSSFVESAVNNITVHCMANTTRGYFELPNFHNGDIPGTLLEEWPSHEVLDREFNDVDAISNKPPTESNPRNTSDVLIFRYGPDPFDSWWQKTPGPLTVLMNAMLGNESWFYPVLNATLGDNQEKRDAFVSSCLRGLPFSTYTGLGHNGFASANMQCSFLDMPGKVPEVDDTSYGFANYNETTAQITGDLSRMVSEWFSGFAFNATTEDALSAGMYLANEAILTLTADASRLDSARPIYVSNGTIVAKPTVHITAKAIVSFLLLVEILGLTILAVFIYRMPTFASRIDAVHIAAIGAQLVRQMGEELPPLGLRPRGRTRERYMKGLEDTVGLIGVQEEIELTSFPMPTNAGPASASASSNAPTPRTSSTLTIAAVASRGQGPQYHLFPQAQPQPQGPVSRPGTGTAPTVPHGPQHRQIPSNTNLMSTPRPLRMNSFGSTSATQNDDDIITPLDAVSEDNDPDGPPKYGDVMQADAEAAAARKKLLVVGGPAKITRKMAKKPERPARRTTYTVLPRESTIPRPDSSRPDVPRPDIPRPGTSGTSSTNSHWWRDRNRSQTTFGTSSQNSRLSGRSARFA</sequence>
<feature type="region of interest" description="Disordered" evidence="1">
    <location>
        <begin position="775"/>
        <end position="796"/>
    </location>
</feature>
<keyword evidence="2" id="KW-0812">Transmembrane</keyword>
<dbReference type="Proteomes" id="UP000283895">
    <property type="component" value="Unassembled WGS sequence"/>
</dbReference>
<evidence type="ECO:0000256" key="1">
    <source>
        <dbReference type="SAM" id="MobiDB-lite"/>
    </source>
</evidence>
<organism evidence="3 4">
    <name type="scientific">Cytospora schulzeri</name>
    <dbReference type="NCBI Taxonomy" id="448051"/>
    <lineage>
        <taxon>Eukaryota</taxon>
        <taxon>Fungi</taxon>
        <taxon>Dikarya</taxon>
        <taxon>Ascomycota</taxon>
        <taxon>Pezizomycotina</taxon>
        <taxon>Sordariomycetes</taxon>
        <taxon>Sordariomycetidae</taxon>
        <taxon>Diaporthales</taxon>
        <taxon>Cytosporaceae</taxon>
        <taxon>Cytospora</taxon>
    </lineage>
</organism>
<name>A0A423VPM5_9PEZI</name>
<feature type="compositionally biased region" description="Polar residues" evidence="1">
    <location>
        <begin position="968"/>
        <end position="977"/>
    </location>
</feature>
<feature type="compositionally biased region" description="Low complexity" evidence="1">
    <location>
        <begin position="776"/>
        <end position="796"/>
    </location>
</feature>
<dbReference type="OrthoDB" id="5381672at2759"/>
<gene>
    <name evidence="3" type="ORF">VMCG_08995</name>
</gene>
<keyword evidence="4" id="KW-1185">Reference proteome</keyword>
<keyword evidence="2" id="KW-0472">Membrane</keyword>
<feature type="compositionally biased region" description="Polar residues" evidence="1">
    <location>
        <begin position="985"/>
        <end position="999"/>
    </location>
</feature>
<dbReference type="EMBL" id="LKEA01000047">
    <property type="protein sequence ID" value="ROV92965.1"/>
    <property type="molecule type" value="Genomic_DNA"/>
</dbReference>
<evidence type="ECO:0000256" key="2">
    <source>
        <dbReference type="SAM" id="Phobius"/>
    </source>
</evidence>
<feature type="compositionally biased region" description="Basic and acidic residues" evidence="1">
    <location>
        <begin position="952"/>
        <end position="963"/>
    </location>
</feature>
<evidence type="ECO:0000313" key="4">
    <source>
        <dbReference type="Proteomes" id="UP000283895"/>
    </source>
</evidence>
<dbReference type="AlphaFoldDB" id="A0A423VPM5"/>